<dbReference type="PANTHER" id="PTHR45663:SF11">
    <property type="entry name" value="GEO12009P1"/>
    <property type="match status" value="1"/>
</dbReference>
<evidence type="ECO:0000256" key="2">
    <source>
        <dbReference type="ARBA" id="ARBA00023157"/>
    </source>
</evidence>
<dbReference type="GO" id="GO:0015035">
    <property type="term" value="F:protein-disulfide reductase activity"/>
    <property type="evidence" value="ECO:0007669"/>
    <property type="project" value="TreeGrafter"/>
</dbReference>
<keyword evidence="3" id="KW-0676">Redox-active center</keyword>
<gene>
    <name evidence="5" type="ORF">SAMN05216179_0221</name>
</gene>
<dbReference type="Gene3D" id="3.40.30.10">
    <property type="entry name" value="Glutaredoxin"/>
    <property type="match status" value="1"/>
</dbReference>
<dbReference type="EMBL" id="FRCZ01000001">
    <property type="protein sequence ID" value="SHM46810.1"/>
    <property type="molecule type" value="Genomic_DNA"/>
</dbReference>
<dbReference type="InterPro" id="IPR013766">
    <property type="entry name" value="Thioredoxin_domain"/>
</dbReference>
<proteinExistence type="inferred from homology"/>
<dbReference type="InterPro" id="IPR036249">
    <property type="entry name" value="Thioredoxin-like_sf"/>
</dbReference>
<organism evidence="5 6">
    <name type="scientific">Gracilibacillus kekensis</name>
    <dbReference type="NCBI Taxonomy" id="1027249"/>
    <lineage>
        <taxon>Bacteria</taxon>
        <taxon>Bacillati</taxon>
        <taxon>Bacillota</taxon>
        <taxon>Bacilli</taxon>
        <taxon>Bacillales</taxon>
        <taxon>Bacillaceae</taxon>
        <taxon>Gracilibacillus</taxon>
    </lineage>
</organism>
<reference evidence="5 6" key="1">
    <citation type="submission" date="2016-11" db="EMBL/GenBank/DDBJ databases">
        <authorList>
            <person name="Jaros S."/>
            <person name="Januszkiewicz K."/>
            <person name="Wedrychowicz H."/>
        </authorList>
    </citation>
    <scope>NUCLEOTIDE SEQUENCE [LARGE SCALE GENOMIC DNA]</scope>
    <source>
        <strain evidence="5 6">CGMCC 1.10681</strain>
    </source>
</reference>
<keyword evidence="6" id="KW-1185">Reference proteome</keyword>
<evidence type="ECO:0000313" key="5">
    <source>
        <dbReference type="EMBL" id="SHM46810.1"/>
    </source>
</evidence>
<keyword evidence="2" id="KW-1015">Disulfide bond</keyword>
<dbReference type="CDD" id="cd02947">
    <property type="entry name" value="TRX_family"/>
    <property type="match status" value="1"/>
</dbReference>
<dbReference type="Pfam" id="PF00085">
    <property type="entry name" value="Thioredoxin"/>
    <property type="match status" value="1"/>
</dbReference>
<evidence type="ECO:0000256" key="3">
    <source>
        <dbReference type="ARBA" id="ARBA00023284"/>
    </source>
</evidence>
<protein>
    <submittedName>
        <fullName evidence="5">Thioredoxin</fullName>
    </submittedName>
</protein>
<dbReference type="Proteomes" id="UP000184184">
    <property type="component" value="Unassembled WGS sequence"/>
</dbReference>
<comment type="similarity">
    <text evidence="1">Belongs to the thioredoxin family.</text>
</comment>
<name>A0A1M7J153_9BACI</name>
<dbReference type="STRING" id="1027249.SAMN05216179_0221"/>
<dbReference type="AlphaFoldDB" id="A0A1M7J153"/>
<accession>A0A1M7J153</accession>
<dbReference type="GO" id="GO:0005737">
    <property type="term" value="C:cytoplasm"/>
    <property type="evidence" value="ECO:0007669"/>
    <property type="project" value="TreeGrafter"/>
</dbReference>
<evidence type="ECO:0000256" key="1">
    <source>
        <dbReference type="ARBA" id="ARBA00008987"/>
    </source>
</evidence>
<feature type="domain" description="Thioredoxin" evidence="4">
    <location>
        <begin position="35"/>
        <end position="160"/>
    </location>
</feature>
<sequence>MKKMIIFVLVLVLIFGGLILVVNYQNSKQLDGVDNPYGKTDLNQTTIDQLDDEIYQNQILPDELAERLENGEDTTVYFYDPNCSHCQKTTPVLVPIAEEYEVNLVKMNLEEFKDQGNVYNIQSTPTMIHFENGQESARIVGEQPQQNFENFFETEVLESE</sequence>
<dbReference type="PROSITE" id="PS51352">
    <property type="entry name" value="THIOREDOXIN_2"/>
    <property type="match status" value="1"/>
</dbReference>
<evidence type="ECO:0000259" key="4">
    <source>
        <dbReference type="PROSITE" id="PS51352"/>
    </source>
</evidence>
<evidence type="ECO:0000313" key="6">
    <source>
        <dbReference type="Proteomes" id="UP000184184"/>
    </source>
</evidence>
<dbReference type="PANTHER" id="PTHR45663">
    <property type="entry name" value="GEO12009P1"/>
    <property type="match status" value="1"/>
</dbReference>
<dbReference type="SUPFAM" id="SSF52833">
    <property type="entry name" value="Thioredoxin-like"/>
    <property type="match status" value="1"/>
</dbReference>